<evidence type="ECO:0000313" key="2">
    <source>
        <dbReference type="EMBL" id="KAH0574260.1"/>
    </source>
</evidence>
<dbReference type="EMBL" id="KI546032">
    <property type="protein sequence ID" value="EST47866.1"/>
    <property type="molecule type" value="Genomic_DNA"/>
</dbReference>
<evidence type="ECO:0000313" key="3">
    <source>
        <dbReference type="Proteomes" id="UP000018208"/>
    </source>
</evidence>
<keyword evidence="3" id="KW-1185">Reference proteome</keyword>
<organism evidence="1">
    <name type="scientific">Spironucleus salmonicida</name>
    <dbReference type="NCBI Taxonomy" id="348837"/>
    <lineage>
        <taxon>Eukaryota</taxon>
        <taxon>Metamonada</taxon>
        <taxon>Diplomonadida</taxon>
        <taxon>Hexamitidae</taxon>
        <taxon>Hexamitinae</taxon>
        <taxon>Spironucleus</taxon>
    </lineage>
</organism>
<dbReference type="Proteomes" id="UP000018208">
    <property type="component" value="Unassembled WGS sequence"/>
</dbReference>
<dbReference type="EMBL" id="AUWU02000004">
    <property type="protein sequence ID" value="KAH0574260.1"/>
    <property type="molecule type" value="Genomic_DNA"/>
</dbReference>
<name>V6LVY3_9EUKA</name>
<dbReference type="AlphaFoldDB" id="V6LVY3"/>
<reference evidence="2" key="2">
    <citation type="submission" date="2020-12" db="EMBL/GenBank/DDBJ databases">
        <title>New Spironucleus salmonicida genome in near-complete chromosomes.</title>
        <authorList>
            <person name="Xu F."/>
            <person name="Kurt Z."/>
            <person name="Jimenez-Gonzalez A."/>
            <person name="Astvaldsson A."/>
            <person name="Andersson J.O."/>
            <person name="Svard S.G."/>
        </authorList>
    </citation>
    <scope>NUCLEOTIDE SEQUENCE</scope>
    <source>
        <strain evidence="2">ATCC 50377</strain>
    </source>
</reference>
<reference evidence="1 2" key="1">
    <citation type="journal article" date="2014" name="PLoS Genet.">
        <title>The Genome of Spironucleus salmonicida Highlights a Fish Pathogen Adapted to Fluctuating Environments.</title>
        <authorList>
            <person name="Xu F."/>
            <person name="Jerlstrom-Hultqvist J."/>
            <person name="Einarsson E."/>
            <person name="Astvaldsson A."/>
            <person name="Svard S.G."/>
            <person name="Andersson J.O."/>
        </authorList>
    </citation>
    <scope>NUCLEOTIDE SEQUENCE</scope>
    <source>
        <strain evidence="2">ATCC 50377</strain>
    </source>
</reference>
<evidence type="ECO:0000313" key="1">
    <source>
        <dbReference type="EMBL" id="EST47866.1"/>
    </source>
</evidence>
<dbReference type="VEuPathDB" id="GiardiaDB:SS50377_24211"/>
<protein>
    <submittedName>
        <fullName evidence="1">Cysteine-rich protein</fullName>
    </submittedName>
</protein>
<proteinExistence type="predicted"/>
<gene>
    <name evidence="1" type="ORF">SS50377_12057</name>
    <name evidence="2" type="ORF">SS50377_24211</name>
</gene>
<sequence>MEWNGDLCNKCLPGYLNLKGRYLLNTCGAMISTDNCQYNHYCISDFTSHQECQLCKDQIEQCQCDIFSNCLRCEINSNSCQKCIIGYYFSDTNQQYEVKENICDFLNESMMCTYGNFCRGTFGSACQSCSAIKEGESCNCGGILQPQCIQCSATGCIKCISGYQVYQNNCISGASSNSCAFYTYCHPGSRDVVQCIDCTAVSQNYCSCGADFCQTCGKQQNTCGSCIKGYQLDSRNNCIQSSNICDQNTSSALCMNNYYCNGTSGTTCTTCDQIQPGQQFH</sequence>
<accession>V6LVY3</accession>